<dbReference type="RefSeq" id="WP_184569239.1">
    <property type="nucleotide sequence ID" value="NZ_JACHJL010000002.1"/>
</dbReference>
<proteinExistence type="predicted"/>
<evidence type="ECO:0000313" key="2">
    <source>
        <dbReference type="Proteomes" id="UP000588098"/>
    </source>
</evidence>
<keyword evidence="2" id="KW-1185">Reference proteome</keyword>
<comment type="caution">
    <text evidence="1">The sequence shown here is derived from an EMBL/GenBank/DDBJ whole genome shotgun (WGS) entry which is preliminary data.</text>
</comment>
<name>A0A7W9UXN9_9ACTN</name>
<sequence length="217" mass="24277">MITSKPIARWGWAREEEPADPIDACARAQMFLLGSLREKKMAVGESRLNFSVMERGSSNSSLFDEHFPIDLAGDLDAQRHRITEEVRGRLRPGMVGMIDTSMYCAGYRMTPMGAKLDDQMFYLGAIVASGYVAVYLQTYSDAWLSHDLRGRKQDDIYALNHQRLTDVLNSVALEMGDETDPDGPTYYAIPTATGADVHLEADGTVSDMWQEGHFIEE</sequence>
<evidence type="ECO:0000313" key="1">
    <source>
        <dbReference type="EMBL" id="MBB5933929.1"/>
    </source>
</evidence>
<accession>A0A7W9UXN9</accession>
<dbReference type="EMBL" id="JACHJL010000002">
    <property type="protein sequence ID" value="MBB5933929.1"/>
    <property type="molecule type" value="Genomic_DNA"/>
</dbReference>
<dbReference type="Proteomes" id="UP000588098">
    <property type="component" value="Unassembled WGS sequence"/>
</dbReference>
<reference evidence="1 2" key="1">
    <citation type="submission" date="2020-08" db="EMBL/GenBank/DDBJ databases">
        <title>Genomic Encyclopedia of Type Strains, Phase III (KMG-III): the genomes of soil and plant-associated and newly described type strains.</title>
        <authorList>
            <person name="Whitman W."/>
        </authorList>
    </citation>
    <scope>NUCLEOTIDE SEQUENCE [LARGE SCALE GENOMIC DNA]</scope>
    <source>
        <strain evidence="1 2">CECT 8305</strain>
    </source>
</reference>
<protein>
    <submittedName>
        <fullName evidence="1">Uncharacterized protein</fullName>
    </submittedName>
</protein>
<dbReference type="AlphaFoldDB" id="A0A7W9UXN9"/>
<organism evidence="1 2">
    <name type="scientific">Streptomyces zagrosensis</name>
    <dbReference type="NCBI Taxonomy" id="1042984"/>
    <lineage>
        <taxon>Bacteria</taxon>
        <taxon>Bacillati</taxon>
        <taxon>Actinomycetota</taxon>
        <taxon>Actinomycetes</taxon>
        <taxon>Kitasatosporales</taxon>
        <taxon>Streptomycetaceae</taxon>
        <taxon>Streptomyces</taxon>
    </lineage>
</organism>
<gene>
    <name evidence="1" type="ORF">FHS42_000955</name>
</gene>